<dbReference type="InterPro" id="IPR000700">
    <property type="entry name" value="PAS-assoc_C"/>
</dbReference>
<dbReference type="Gene3D" id="3.30.450.20">
    <property type="entry name" value="PAS domain"/>
    <property type="match status" value="1"/>
</dbReference>
<reference evidence="6 7" key="2">
    <citation type="submission" date="2018-06" db="EMBL/GenBank/DDBJ databases">
        <title>Metagenomic assembly of (sub)arctic Cyanobacteria and their associated microbiome from non-axenic cultures.</title>
        <authorList>
            <person name="Baurain D."/>
        </authorList>
    </citation>
    <scope>NUCLEOTIDE SEQUENCE [LARGE SCALE GENOMIC DNA]</scope>
    <source>
        <strain evidence="6">ULC041bin1</strain>
    </source>
</reference>
<dbReference type="FunFam" id="3.20.20.450:FF:000001">
    <property type="entry name" value="Cyclic di-GMP phosphodiesterase yahA"/>
    <property type="match status" value="1"/>
</dbReference>
<dbReference type="InterPro" id="IPR013767">
    <property type="entry name" value="PAS_fold"/>
</dbReference>
<dbReference type="SUPFAM" id="SSF55785">
    <property type="entry name" value="PYP-like sensor domain (PAS domain)"/>
    <property type="match status" value="1"/>
</dbReference>
<dbReference type="AlphaFoldDB" id="A0A2W4XLL9"/>
<dbReference type="InterPro" id="IPR029787">
    <property type="entry name" value="Nucleotide_cyclase"/>
</dbReference>
<dbReference type="SMART" id="SM00091">
    <property type="entry name" value="PAS"/>
    <property type="match status" value="1"/>
</dbReference>
<dbReference type="SUPFAM" id="SSF141868">
    <property type="entry name" value="EAL domain-like"/>
    <property type="match status" value="1"/>
</dbReference>
<dbReference type="PANTHER" id="PTHR44757:SF2">
    <property type="entry name" value="BIOFILM ARCHITECTURE MAINTENANCE PROTEIN MBAA"/>
    <property type="match status" value="1"/>
</dbReference>
<dbReference type="Pfam" id="PF00563">
    <property type="entry name" value="EAL"/>
    <property type="match status" value="1"/>
</dbReference>
<dbReference type="InterPro" id="IPR043128">
    <property type="entry name" value="Rev_trsase/Diguanyl_cyclase"/>
</dbReference>
<feature type="domain" description="PAC" evidence="3">
    <location>
        <begin position="113"/>
        <end position="165"/>
    </location>
</feature>
<dbReference type="PROSITE" id="PS50046">
    <property type="entry name" value="PHYTOCHROME_2"/>
    <property type="match status" value="1"/>
</dbReference>
<evidence type="ECO:0000313" key="7">
    <source>
        <dbReference type="Proteomes" id="UP000249081"/>
    </source>
</evidence>
<dbReference type="InterPro" id="IPR029016">
    <property type="entry name" value="GAF-like_dom_sf"/>
</dbReference>
<evidence type="ECO:0000259" key="1">
    <source>
        <dbReference type="PROSITE" id="PS50046"/>
    </source>
</evidence>
<dbReference type="CDD" id="cd01948">
    <property type="entry name" value="EAL"/>
    <property type="match status" value="1"/>
</dbReference>
<dbReference type="Gene3D" id="3.20.20.450">
    <property type="entry name" value="EAL domain"/>
    <property type="match status" value="1"/>
</dbReference>
<dbReference type="GO" id="GO:0006355">
    <property type="term" value="P:regulation of DNA-templated transcription"/>
    <property type="evidence" value="ECO:0007669"/>
    <property type="project" value="InterPro"/>
</dbReference>
<evidence type="ECO:0000259" key="4">
    <source>
        <dbReference type="PROSITE" id="PS50883"/>
    </source>
</evidence>
<dbReference type="PROSITE" id="PS50112">
    <property type="entry name" value="PAS"/>
    <property type="match status" value="1"/>
</dbReference>
<evidence type="ECO:0008006" key="8">
    <source>
        <dbReference type="Google" id="ProtNLM"/>
    </source>
</evidence>
<dbReference type="Gene3D" id="3.30.450.40">
    <property type="match status" value="2"/>
</dbReference>
<dbReference type="InterPro" id="IPR035919">
    <property type="entry name" value="EAL_sf"/>
</dbReference>
<dbReference type="Proteomes" id="UP000249081">
    <property type="component" value="Unassembled WGS sequence"/>
</dbReference>
<proteinExistence type="predicted"/>
<name>A0A2W4XLL9_9CYAN</name>
<dbReference type="EMBL" id="QBMN01000139">
    <property type="protein sequence ID" value="PZO36561.1"/>
    <property type="molecule type" value="Genomic_DNA"/>
</dbReference>
<dbReference type="PANTHER" id="PTHR44757">
    <property type="entry name" value="DIGUANYLATE CYCLASE DGCP"/>
    <property type="match status" value="1"/>
</dbReference>
<gene>
    <name evidence="6" type="ORF">DCF17_17035</name>
</gene>
<sequence>MTDDVTATDANPVLPSVEAMVGGDDASADSRRGNFQASDRHFEAIVENLALAGLVVDTQGQILLCNDYLLSLTGWQRHEVIGGSWLELFIPPQMRHSLRELFQGAIARRECLTHHENEILTRSGDRRLISWINTFLAGSDGAIERITSIGQDITAQRRAEQQLQEREDRTVLFPVITGSDGNLAIGSVATDITPLAVAQTALRRQAEEERLICTITQHIHQSMDVDQILQTTVTEVRQFLQTDRVLIYRFNPDGSGTMVVEAVLPPWMATLGTTVEDTCFITNPALVECYRQGRTHHIDNIHQAKINPCYRNLLAGFQVQANLVVPINYGGDLWGLLCVHHCRSPRQWNPAEVALIEQLANQVVIALQQSQLLTQTTAQAQQEKLLNDIISSMSDSLDLQTLMQRTTHTMLHTFKASRSMVILCQATDAQLIHTATACVPGCLDIKDQVIPIEGNPHAQRILSQEAPVVVNDVTQEPDLAPMLGLAQALEIGAMLAVSIRYRGVVRGMLSLHQCPNPRPWSEAEVNLIKRIADHLAIAINQAELYAQAQAELVERERLEAQLRHDAGHDLLTGLPNRVLFLERLAQAVNRLHQHCYQHPPLTAPAISLEDASPEDASPENAPPEHISAACCDCQFAVLFLDLDRFKVINDSLGHAMGDQLLQVVAQRLQTCVRSADVAARLGGDEFVVLLADLSDAAVAIGLAQRIHAALEAPVLLEGHEVFIHASIGIALGAASYTDPNQVLRDADIAMYKAKGSTREYAIFDAPMHTVVMQQMELENDLRRALERSELRLHYQPIVALATGCVQGFEALVRWQHPRRGLVPPTDFIPTAENTGLITTLDLWTLNEACRQLSAWHHRFDHSHHLAVNVNLSGKQFVRPDLIEQIDAALAHNGLQGRHLKVEITESVLIQNAPMAIDLLEQLRQRHIQVCMDDFGTGYSSLSYLNRFPIDVLKIDKSFITNIPSSDPSQGDYEIVKAIIGLADSLNLTVVAEGIETREQMQYLQSHRCQGGQGYYFSRPLTVAAATEFIAQLALAPEPA</sequence>
<dbReference type="CDD" id="cd00130">
    <property type="entry name" value="PAS"/>
    <property type="match status" value="1"/>
</dbReference>
<dbReference type="PROSITE" id="PS50883">
    <property type="entry name" value="EAL"/>
    <property type="match status" value="1"/>
</dbReference>
<comment type="caution">
    <text evidence="6">The sequence shown here is derived from an EMBL/GenBank/DDBJ whole genome shotgun (WGS) entry which is preliminary data.</text>
</comment>
<dbReference type="SUPFAM" id="SSF55073">
    <property type="entry name" value="Nucleotide cyclase"/>
    <property type="match status" value="1"/>
</dbReference>
<feature type="domain" description="GGDEF" evidence="5">
    <location>
        <begin position="633"/>
        <end position="765"/>
    </location>
</feature>
<protein>
    <recommendedName>
        <fullName evidence="8">Diguanylate cyclase</fullName>
    </recommendedName>
</protein>
<dbReference type="InterPro" id="IPR003018">
    <property type="entry name" value="GAF"/>
</dbReference>
<dbReference type="NCBIfam" id="TIGR00229">
    <property type="entry name" value="sensory_box"/>
    <property type="match status" value="1"/>
</dbReference>
<dbReference type="SMART" id="SM00052">
    <property type="entry name" value="EAL"/>
    <property type="match status" value="1"/>
</dbReference>
<feature type="domain" description="Phytochrome chromophore attachment site" evidence="1">
    <location>
        <begin position="224"/>
        <end position="362"/>
    </location>
</feature>
<dbReference type="SMART" id="SM00267">
    <property type="entry name" value="GGDEF"/>
    <property type="match status" value="1"/>
</dbReference>
<dbReference type="PROSITE" id="PS50887">
    <property type="entry name" value="GGDEF"/>
    <property type="match status" value="1"/>
</dbReference>
<evidence type="ECO:0000259" key="5">
    <source>
        <dbReference type="PROSITE" id="PS50887"/>
    </source>
</evidence>
<dbReference type="Gene3D" id="3.30.70.270">
    <property type="match status" value="1"/>
</dbReference>
<dbReference type="Pfam" id="PF00989">
    <property type="entry name" value="PAS"/>
    <property type="match status" value="1"/>
</dbReference>
<dbReference type="InterPro" id="IPR001633">
    <property type="entry name" value="EAL_dom"/>
</dbReference>
<dbReference type="NCBIfam" id="TIGR00254">
    <property type="entry name" value="GGDEF"/>
    <property type="match status" value="1"/>
</dbReference>
<dbReference type="Pfam" id="PF01590">
    <property type="entry name" value="GAF"/>
    <property type="match status" value="2"/>
</dbReference>
<evidence type="ECO:0000313" key="6">
    <source>
        <dbReference type="EMBL" id="PZO36561.1"/>
    </source>
</evidence>
<evidence type="ECO:0000259" key="2">
    <source>
        <dbReference type="PROSITE" id="PS50112"/>
    </source>
</evidence>
<dbReference type="Pfam" id="PF00990">
    <property type="entry name" value="GGDEF"/>
    <property type="match status" value="1"/>
</dbReference>
<dbReference type="InterPro" id="IPR000014">
    <property type="entry name" value="PAS"/>
</dbReference>
<dbReference type="InterPro" id="IPR016132">
    <property type="entry name" value="Phyto_chromo_attachment"/>
</dbReference>
<dbReference type="SMART" id="SM00065">
    <property type="entry name" value="GAF"/>
    <property type="match status" value="2"/>
</dbReference>
<dbReference type="InterPro" id="IPR035965">
    <property type="entry name" value="PAS-like_dom_sf"/>
</dbReference>
<organism evidence="6 7">
    <name type="scientific">Shackletoniella antarctica</name>
    <dbReference type="NCBI Taxonomy" id="268115"/>
    <lineage>
        <taxon>Bacteria</taxon>
        <taxon>Bacillati</taxon>
        <taxon>Cyanobacteriota</taxon>
        <taxon>Cyanophyceae</taxon>
        <taxon>Oculatellales</taxon>
        <taxon>Oculatellaceae</taxon>
        <taxon>Shackletoniella</taxon>
    </lineage>
</organism>
<evidence type="ECO:0000259" key="3">
    <source>
        <dbReference type="PROSITE" id="PS50113"/>
    </source>
</evidence>
<reference evidence="7" key="1">
    <citation type="submission" date="2018-04" db="EMBL/GenBank/DDBJ databases">
        <authorList>
            <person name="Cornet L."/>
        </authorList>
    </citation>
    <scope>NUCLEOTIDE SEQUENCE [LARGE SCALE GENOMIC DNA]</scope>
</reference>
<dbReference type="SUPFAM" id="SSF55781">
    <property type="entry name" value="GAF domain-like"/>
    <property type="match status" value="2"/>
</dbReference>
<accession>A0A2W4XLL9</accession>
<dbReference type="InterPro" id="IPR000160">
    <property type="entry name" value="GGDEF_dom"/>
</dbReference>
<feature type="domain" description="PAS" evidence="2">
    <location>
        <begin position="38"/>
        <end position="109"/>
    </location>
</feature>
<feature type="domain" description="EAL" evidence="4">
    <location>
        <begin position="774"/>
        <end position="1033"/>
    </location>
</feature>
<dbReference type="CDD" id="cd01949">
    <property type="entry name" value="GGDEF"/>
    <property type="match status" value="1"/>
</dbReference>
<dbReference type="PROSITE" id="PS50113">
    <property type="entry name" value="PAC"/>
    <property type="match status" value="1"/>
</dbReference>
<dbReference type="InterPro" id="IPR052155">
    <property type="entry name" value="Biofilm_reg_signaling"/>
</dbReference>